<dbReference type="PANTHER" id="PTHR43787">
    <property type="entry name" value="FEMO COFACTOR BIOSYNTHESIS PROTEIN NIFB-RELATED"/>
    <property type="match status" value="1"/>
</dbReference>
<sequence length="316" mass="35937">MEKDFDQIERIYWVFTQLCNDQCIHCYNNSGPKGAKITEEDCIAIIANLPDRLERLTLSGGEPLAEKKKLYRILDGLREKYQNRLYIALQFNGDLLTPEILQTLIEKGVDRFSIASIDRYHKNEGKRKEELSALFESFGIRYMQGQPVLSKSELNSQTRDELTYSFFGATEDMWLGGNWARGRAMKHDIWKKDGTHNFCKIPSGAIAFLGNPEVDMVQEISIQLWQVNPCCPGTKDPLGDARVEKVSAILRRVADSPVMKKLNEGDIYGIGESIGISTEYGRQRAEALQNVCLWCDEFFTKHFDMASLSAKSSEVL</sequence>
<keyword evidence="2" id="KW-0004">4Fe-4S</keyword>
<dbReference type="CDD" id="cd01335">
    <property type="entry name" value="Radical_SAM"/>
    <property type="match status" value="1"/>
</dbReference>
<dbReference type="SFLD" id="SFLDS00029">
    <property type="entry name" value="Radical_SAM"/>
    <property type="match status" value="1"/>
</dbReference>
<dbReference type="GO" id="GO:0051539">
    <property type="term" value="F:4 iron, 4 sulfur cluster binding"/>
    <property type="evidence" value="ECO:0007669"/>
    <property type="project" value="UniProtKB-KW"/>
</dbReference>
<organism evidence="8 9">
    <name type="scientific">Algoriphagus aquaeductus</name>
    <dbReference type="NCBI Taxonomy" id="475299"/>
    <lineage>
        <taxon>Bacteria</taxon>
        <taxon>Pseudomonadati</taxon>
        <taxon>Bacteroidota</taxon>
        <taxon>Cytophagia</taxon>
        <taxon>Cytophagales</taxon>
        <taxon>Cyclobacteriaceae</taxon>
        <taxon>Algoriphagus</taxon>
    </lineage>
</organism>
<feature type="domain" description="Radical SAM core" evidence="7">
    <location>
        <begin position="14"/>
        <end position="114"/>
    </location>
</feature>
<dbReference type="EMBL" id="QKTX01000001">
    <property type="protein sequence ID" value="PZV87137.1"/>
    <property type="molecule type" value="Genomic_DNA"/>
</dbReference>
<keyword evidence="3" id="KW-0949">S-adenosyl-L-methionine</keyword>
<gene>
    <name evidence="8" type="ORF">CLV31_1019</name>
</gene>
<comment type="caution">
    <text evidence="8">The sequence shown here is derived from an EMBL/GenBank/DDBJ whole genome shotgun (WGS) entry which is preliminary data.</text>
</comment>
<evidence type="ECO:0000256" key="5">
    <source>
        <dbReference type="ARBA" id="ARBA00023004"/>
    </source>
</evidence>
<evidence type="ECO:0000256" key="6">
    <source>
        <dbReference type="ARBA" id="ARBA00023014"/>
    </source>
</evidence>
<dbReference type="InterPro" id="IPR058240">
    <property type="entry name" value="rSAM_sf"/>
</dbReference>
<evidence type="ECO:0000256" key="2">
    <source>
        <dbReference type="ARBA" id="ARBA00022485"/>
    </source>
</evidence>
<dbReference type="InterPro" id="IPR007197">
    <property type="entry name" value="rSAM"/>
</dbReference>
<dbReference type="InterPro" id="IPR013785">
    <property type="entry name" value="Aldolase_TIM"/>
</dbReference>
<dbReference type="Gene3D" id="3.20.20.70">
    <property type="entry name" value="Aldolase class I"/>
    <property type="match status" value="1"/>
</dbReference>
<evidence type="ECO:0000256" key="3">
    <source>
        <dbReference type="ARBA" id="ARBA00022691"/>
    </source>
</evidence>
<dbReference type="GO" id="GO:0003824">
    <property type="term" value="F:catalytic activity"/>
    <property type="evidence" value="ECO:0007669"/>
    <property type="project" value="InterPro"/>
</dbReference>
<dbReference type="RefSeq" id="WP_111390834.1">
    <property type="nucleotide sequence ID" value="NZ_QKTX01000001.1"/>
</dbReference>
<dbReference type="SFLD" id="SFLDG01067">
    <property type="entry name" value="SPASM/twitch_domain_containing"/>
    <property type="match status" value="1"/>
</dbReference>
<dbReference type="Pfam" id="PF04055">
    <property type="entry name" value="Radical_SAM"/>
    <property type="match status" value="1"/>
</dbReference>
<keyword evidence="5" id="KW-0408">Iron</keyword>
<accession>A0A326S0H6</accession>
<dbReference type="GO" id="GO:0046872">
    <property type="term" value="F:metal ion binding"/>
    <property type="evidence" value="ECO:0007669"/>
    <property type="project" value="UniProtKB-KW"/>
</dbReference>
<evidence type="ECO:0000313" key="9">
    <source>
        <dbReference type="Proteomes" id="UP000248917"/>
    </source>
</evidence>
<protein>
    <submittedName>
        <fullName evidence="8">4Fe-4S single cluster protein</fullName>
    </submittedName>
</protein>
<evidence type="ECO:0000259" key="7">
    <source>
        <dbReference type="Pfam" id="PF04055"/>
    </source>
</evidence>
<keyword evidence="9" id="KW-1185">Reference proteome</keyword>
<keyword evidence="6" id="KW-0411">Iron-sulfur</keyword>
<evidence type="ECO:0000313" key="8">
    <source>
        <dbReference type="EMBL" id="PZV87137.1"/>
    </source>
</evidence>
<dbReference type="SUPFAM" id="SSF102114">
    <property type="entry name" value="Radical SAM enzymes"/>
    <property type="match status" value="1"/>
</dbReference>
<evidence type="ECO:0000256" key="4">
    <source>
        <dbReference type="ARBA" id="ARBA00022723"/>
    </source>
</evidence>
<reference evidence="8 9" key="1">
    <citation type="submission" date="2018-06" db="EMBL/GenBank/DDBJ databases">
        <title>Genomic Encyclopedia of Archaeal and Bacterial Type Strains, Phase II (KMG-II): from individual species to whole genera.</title>
        <authorList>
            <person name="Goeker M."/>
        </authorList>
    </citation>
    <scope>NUCLEOTIDE SEQUENCE [LARGE SCALE GENOMIC DNA]</scope>
    <source>
        <strain evidence="8 9">T4</strain>
    </source>
</reference>
<evidence type="ECO:0000256" key="1">
    <source>
        <dbReference type="ARBA" id="ARBA00001966"/>
    </source>
</evidence>
<dbReference type="OrthoDB" id="6382128at2"/>
<comment type="cofactor">
    <cofactor evidence="1">
        <name>[4Fe-4S] cluster</name>
        <dbReference type="ChEBI" id="CHEBI:49883"/>
    </cofactor>
</comment>
<dbReference type="AlphaFoldDB" id="A0A326S0H6"/>
<dbReference type="Proteomes" id="UP000248917">
    <property type="component" value="Unassembled WGS sequence"/>
</dbReference>
<proteinExistence type="predicted"/>
<dbReference type="PANTHER" id="PTHR43787:SF3">
    <property type="entry name" value="ARYLSULFATASE REGULATORY PROTEIN"/>
    <property type="match status" value="1"/>
</dbReference>
<name>A0A326S0H6_9BACT</name>
<keyword evidence="4" id="KW-0479">Metal-binding</keyword>